<evidence type="ECO:0000313" key="10">
    <source>
        <dbReference type="EMBL" id="AKQ02302.1"/>
    </source>
</evidence>
<evidence type="ECO:0000259" key="9">
    <source>
        <dbReference type="SMART" id="SM00849"/>
    </source>
</evidence>
<feature type="binding site" evidence="8">
    <location>
        <position position="71"/>
    </location>
    <ligand>
        <name>Zn(2+)</name>
        <dbReference type="ChEBI" id="CHEBI:29105"/>
        <label>1</label>
        <note>catalytic</note>
    </ligand>
</feature>
<accession>A0A0H4T788</accession>
<dbReference type="NCBIfam" id="TIGR00649">
    <property type="entry name" value="MG423"/>
    <property type="match status" value="1"/>
</dbReference>
<dbReference type="PANTHER" id="PTHR43694:SF1">
    <property type="entry name" value="RIBONUCLEASE J"/>
    <property type="match status" value="1"/>
</dbReference>
<feature type="binding site" evidence="8">
    <location>
        <position position="67"/>
    </location>
    <ligand>
        <name>Zn(2+)</name>
        <dbReference type="ChEBI" id="CHEBI:29105"/>
        <label>1</label>
        <note>catalytic</note>
    </ligand>
</feature>
<dbReference type="EMBL" id="KT006999">
    <property type="protein sequence ID" value="AKQ02302.1"/>
    <property type="molecule type" value="Genomic_DNA"/>
</dbReference>
<keyword evidence="2 5" id="KW-0540">Nuclease</keyword>
<dbReference type="GO" id="GO:0006364">
    <property type="term" value="P:rRNA processing"/>
    <property type="evidence" value="ECO:0007669"/>
    <property type="project" value="UniProtKB-UniRule"/>
</dbReference>
<comment type="similarity">
    <text evidence="5">Belongs to the metallo-beta-lactamase superfamily. RNA-metabolizing metallo-beta-lactamase-like family. Bacterial RNase J subfamily.</text>
</comment>
<feature type="binding site" evidence="8">
    <location>
        <position position="157"/>
    </location>
    <ligand>
        <name>Zn(2+)</name>
        <dbReference type="ChEBI" id="CHEBI:29105"/>
        <label>1</label>
        <note>catalytic</note>
    </ligand>
</feature>
<proteinExistence type="inferred from homology"/>
<feature type="binding site" evidence="8">
    <location>
        <position position="135"/>
    </location>
    <ligand>
        <name>Zn(2+)</name>
        <dbReference type="ChEBI" id="CHEBI:29105"/>
        <label>1</label>
        <note>catalytic</note>
    </ligand>
</feature>
<gene>
    <name evidence="5" type="primary">rnj</name>
</gene>
<feature type="active site" description="Proton donor" evidence="6">
    <location>
        <position position="189"/>
    </location>
</feature>
<feature type="binding site" evidence="8">
    <location>
        <position position="42"/>
    </location>
    <ligand>
        <name>Ca(2+)</name>
        <dbReference type="ChEBI" id="CHEBI:29108"/>
    </ligand>
</feature>
<comment type="function">
    <text evidence="5">An RNase that has 5'-3' exonuclease and possibly endonuclease activity. Involved in maturation of rRNA and in some organisms also mRNA maturation and/or decay.</text>
</comment>
<sequence>MLKFIALSGTTDVTQNLYIYENENDLIVVDCGVGFPEPEMYGVDLIIPDFTYVKENKNKLRGILVTHGHEDHLGALPFLIPEVNAPIYATKLTAGFIEDKFKDYGIKNIKVNVIDPVKDSITLGSFTATPFRVSHSVPDAVGYAIDTPEGKIFHVPDYKFDWTPVDGNPFDISRATLLASGGVLALASDSLGSTTPGYTESEASIERRLEVLSEKAKGQIFFTTISSNISRIQQALSVAQKLGRNVSIIGRSIDKKADIAENFGYLHFPDNLVIPSKQLNQMPKSKRMYIISGSYGQPGSALYRLSLNEHDLLKIEEGDTVIFSSDPAPPGSKTNVDFVVDRLIELGVDVHYYDLQEDLHVSGHGSQEDIKMLFALTRPKFFIPIGGTTRHNRAYRDIAVSLGSVKEHVFELKAGDVLEFRDKSARIAGNVPTKEVLVDGLGIGDVGNVVLRDRKLLATDGIAIALIQIDRKGGMLITEPVIFSRGFVYEAKTKDLLKEAAHDLERQIRQKDKIDKNEARIIAIDFLEKFFYKKTGRRPMILPLIVEA</sequence>
<name>A0A0H4T788_9BACT</name>
<evidence type="ECO:0000256" key="2">
    <source>
        <dbReference type="ARBA" id="ARBA00022722"/>
    </source>
</evidence>
<organism evidence="10">
    <name type="scientific">uncultured Microgenomates bacterium Rifle_16ft_4_minimus_37633</name>
    <dbReference type="NCBI Taxonomy" id="1665114"/>
    <lineage>
        <taxon>Bacteria</taxon>
        <taxon>Candidatus Microgenomatota</taxon>
        <taxon>environmental samples</taxon>
    </lineage>
</organism>
<evidence type="ECO:0000256" key="4">
    <source>
        <dbReference type="ARBA" id="ARBA00022884"/>
    </source>
</evidence>
<dbReference type="EC" id="3.1.-.-" evidence="5"/>
<dbReference type="GO" id="GO:0008270">
    <property type="term" value="F:zinc ion binding"/>
    <property type="evidence" value="ECO:0007669"/>
    <property type="project" value="InterPro"/>
</dbReference>
<dbReference type="InterPro" id="IPR004613">
    <property type="entry name" value="RNase_J"/>
</dbReference>
<dbReference type="Pfam" id="PF22505">
    <property type="entry name" value="RNase_J_b_CASP"/>
    <property type="match status" value="1"/>
</dbReference>
<evidence type="ECO:0000256" key="6">
    <source>
        <dbReference type="PIRSR" id="PIRSR004803-1"/>
    </source>
</evidence>
<dbReference type="SUPFAM" id="SSF56281">
    <property type="entry name" value="Metallo-hydrolase/oxidoreductase"/>
    <property type="match status" value="1"/>
</dbReference>
<dbReference type="HAMAP" id="MF_01491">
    <property type="entry name" value="RNase_J_bact"/>
    <property type="match status" value="1"/>
</dbReference>
<protein>
    <recommendedName>
        <fullName evidence="5">Ribonuclease J</fullName>
        <shortName evidence="5">RNase J</shortName>
        <ecNumber evidence="5">3.1.-.-</ecNumber>
    </recommendedName>
</protein>
<dbReference type="PANTHER" id="PTHR43694">
    <property type="entry name" value="RIBONUCLEASE J"/>
    <property type="match status" value="1"/>
</dbReference>
<evidence type="ECO:0000256" key="5">
    <source>
        <dbReference type="HAMAP-Rule" id="MF_01491"/>
    </source>
</evidence>
<reference evidence="10" key="1">
    <citation type="journal article" date="2015" name="ISME J.">
        <title>Aquifer environment selects for microbial species cohorts in sediment and groundwater.</title>
        <authorList>
            <person name="Hug L.A."/>
            <person name="Thomas B.C."/>
            <person name="Brown C.T."/>
            <person name="Frischkorn K.R."/>
            <person name="Williams K.H."/>
            <person name="Tringe S.G."/>
            <person name="Banfield J.F."/>
        </authorList>
    </citation>
    <scope>NUCLEOTIDE SEQUENCE</scope>
</reference>
<dbReference type="GO" id="GO:0003723">
    <property type="term" value="F:RNA binding"/>
    <property type="evidence" value="ECO:0007669"/>
    <property type="project" value="UniProtKB-UniRule"/>
</dbReference>
<dbReference type="GO" id="GO:0004521">
    <property type="term" value="F:RNA endonuclease activity"/>
    <property type="evidence" value="ECO:0007669"/>
    <property type="project" value="UniProtKB-UniRule"/>
</dbReference>
<dbReference type="InterPro" id="IPR036866">
    <property type="entry name" value="RibonucZ/Hydroxyglut_hydro"/>
</dbReference>
<evidence type="ECO:0000256" key="7">
    <source>
        <dbReference type="PIRSR" id="PIRSR004803-2"/>
    </source>
</evidence>
<keyword evidence="3 5" id="KW-0269">Exonuclease</keyword>
<feature type="binding site" evidence="8">
    <location>
        <position position="44"/>
    </location>
    <ligand>
        <name>Ca(2+)</name>
        <dbReference type="ChEBI" id="CHEBI:29108"/>
    </ligand>
</feature>
<dbReference type="Pfam" id="PF12706">
    <property type="entry name" value="Lactamase_B_2"/>
    <property type="match status" value="1"/>
</dbReference>
<keyword evidence="5 10" id="KW-0378">Hydrolase</keyword>
<feature type="binding site" evidence="8">
    <location>
        <position position="72"/>
    </location>
    <ligand>
        <name>Zn(2+)</name>
        <dbReference type="ChEBI" id="CHEBI:29105"/>
        <label>1</label>
        <note>catalytic</note>
    </ligand>
</feature>
<dbReference type="SMART" id="SM00849">
    <property type="entry name" value="Lactamase_B"/>
    <property type="match status" value="1"/>
</dbReference>
<dbReference type="InterPro" id="IPR001279">
    <property type="entry name" value="Metallo-B-lactamas"/>
</dbReference>
<dbReference type="GO" id="GO:0005737">
    <property type="term" value="C:cytoplasm"/>
    <property type="evidence" value="ECO:0007669"/>
    <property type="project" value="UniProtKB-SubCell"/>
</dbReference>
<dbReference type="GO" id="GO:0004534">
    <property type="term" value="F:5'-3' RNA exonuclease activity"/>
    <property type="evidence" value="ECO:0007669"/>
    <property type="project" value="UniProtKB-UniRule"/>
</dbReference>
<feature type="binding site" evidence="8">
    <location>
        <position position="69"/>
    </location>
    <ligand>
        <name>Zn(2+)</name>
        <dbReference type="ChEBI" id="CHEBI:29105"/>
        <label>1</label>
        <note>catalytic</note>
    </ligand>
</feature>
<comment type="subunit">
    <text evidence="5">Homodimer, may be a subunit of the RNA degradosome.</text>
</comment>
<dbReference type="AlphaFoldDB" id="A0A0H4T788"/>
<dbReference type="InterPro" id="IPR041636">
    <property type="entry name" value="RNase_J_C"/>
</dbReference>
<comment type="subcellular location">
    <subcellularLocation>
        <location evidence="5">Cytoplasm</location>
    </subcellularLocation>
</comment>
<dbReference type="InterPro" id="IPR055132">
    <property type="entry name" value="RNase_J_b_CASP"/>
</dbReference>
<dbReference type="InterPro" id="IPR042173">
    <property type="entry name" value="RNase_J_2"/>
</dbReference>
<evidence type="ECO:0000256" key="1">
    <source>
        <dbReference type="ARBA" id="ARBA00022490"/>
    </source>
</evidence>
<dbReference type="Gene3D" id="3.60.15.10">
    <property type="entry name" value="Ribonuclease Z/Hydroxyacylglutathione hydrolase-like"/>
    <property type="match status" value="1"/>
</dbReference>
<keyword evidence="8" id="KW-0479">Metal-binding</keyword>
<dbReference type="PIRSF" id="PIRSF004803">
    <property type="entry name" value="RnjA"/>
    <property type="match status" value="1"/>
</dbReference>
<evidence type="ECO:0000256" key="3">
    <source>
        <dbReference type="ARBA" id="ARBA00022839"/>
    </source>
</evidence>
<dbReference type="InterPro" id="IPR030854">
    <property type="entry name" value="RNase_J_bac"/>
</dbReference>
<keyword evidence="5" id="KW-0255">Endonuclease</keyword>
<feature type="domain" description="Metallo-beta-lactamase" evidence="9">
    <location>
        <begin position="14"/>
        <end position="215"/>
    </location>
</feature>
<comment type="cofactor">
    <cofactor evidence="8">
        <name>Ca(2+)</name>
        <dbReference type="ChEBI" id="CHEBI:29108"/>
    </cofactor>
    <text evidence="8">Binds 1 Ca(2+) cation per subunit. Seen in 1 crystal structure, it is not clear if it is physiologically important.</text>
</comment>
<feature type="active site" description="Proton acceptor" evidence="6">
    <location>
        <position position="364"/>
    </location>
</feature>
<keyword evidence="8" id="KW-0106">Calcium</keyword>
<feature type="binding site" evidence="5 7">
    <location>
        <begin position="360"/>
        <end position="364"/>
    </location>
    <ligand>
        <name>substrate</name>
    </ligand>
</feature>
<dbReference type="CDD" id="cd07714">
    <property type="entry name" value="RNaseJ_MBL-fold"/>
    <property type="match status" value="1"/>
</dbReference>
<keyword evidence="8" id="KW-0862">Zinc</keyword>
<dbReference type="Gene3D" id="3.40.50.10710">
    <property type="entry name" value="Metallo-hydrolase/oxidoreductase"/>
    <property type="match status" value="1"/>
</dbReference>
<feature type="binding site" evidence="7">
    <location>
        <begin position="226"/>
        <end position="228"/>
    </location>
    <ligand>
        <name>substrate</name>
    </ligand>
</feature>
<keyword evidence="4 5" id="KW-0694">RNA-binding</keyword>
<comment type="cofactor">
    <cofactor evidence="8">
        <name>Zn(2+)</name>
        <dbReference type="ChEBI" id="CHEBI:29105"/>
    </cofactor>
    <text evidence="8">Binds 2 Zn(2+) ions per subunit. It is not clear if Zn(2+) or Mg(2+) is physiologically important.</text>
</comment>
<evidence type="ECO:0000256" key="8">
    <source>
        <dbReference type="PIRSR" id="PIRSR004803-3"/>
    </source>
</evidence>
<dbReference type="Gene3D" id="3.10.20.580">
    <property type="match status" value="1"/>
</dbReference>
<feature type="binding site" evidence="8">
    <location>
        <position position="439"/>
    </location>
    <ligand>
        <name>Ca(2+)</name>
        <dbReference type="ChEBI" id="CHEBI:29108"/>
    </ligand>
</feature>
<keyword evidence="5" id="KW-0698">rRNA processing</keyword>
<keyword evidence="1 5" id="KW-0963">Cytoplasm</keyword>
<dbReference type="Pfam" id="PF17770">
    <property type="entry name" value="RNase_J_C"/>
    <property type="match status" value="1"/>
</dbReference>